<dbReference type="EMBL" id="JAAABM010000024">
    <property type="protein sequence ID" value="KAF7671159.1"/>
    <property type="molecule type" value="Genomic_DNA"/>
</dbReference>
<feature type="compositionally biased region" description="Basic and acidic residues" evidence="1">
    <location>
        <begin position="88"/>
        <end position="106"/>
    </location>
</feature>
<evidence type="ECO:0000256" key="1">
    <source>
        <dbReference type="SAM" id="MobiDB-lite"/>
    </source>
</evidence>
<feature type="chain" id="PRO_5034477610" evidence="2">
    <location>
        <begin position="30"/>
        <end position="406"/>
    </location>
</feature>
<organism evidence="3 4">
    <name type="scientific">Alternaria burnsii</name>
    <dbReference type="NCBI Taxonomy" id="1187904"/>
    <lineage>
        <taxon>Eukaryota</taxon>
        <taxon>Fungi</taxon>
        <taxon>Dikarya</taxon>
        <taxon>Ascomycota</taxon>
        <taxon>Pezizomycotina</taxon>
        <taxon>Dothideomycetes</taxon>
        <taxon>Pleosporomycetidae</taxon>
        <taxon>Pleosporales</taxon>
        <taxon>Pleosporineae</taxon>
        <taxon>Pleosporaceae</taxon>
        <taxon>Alternaria</taxon>
        <taxon>Alternaria sect. Alternaria</taxon>
    </lineage>
</organism>
<evidence type="ECO:0000313" key="3">
    <source>
        <dbReference type="EMBL" id="KAF7671159.1"/>
    </source>
</evidence>
<reference evidence="3" key="2">
    <citation type="submission" date="2020-08" db="EMBL/GenBank/DDBJ databases">
        <title>Draft Genome Sequence of Cumin Blight Pathogen Alternaria burnsii.</title>
        <authorList>
            <person name="Feng Z."/>
        </authorList>
    </citation>
    <scope>NUCLEOTIDE SEQUENCE</scope>
    <source>
        <strain evidence="3">CBS107.38</strain>
    </source>
</reference>
<evidence type="ECO:0000256" key="2">
    <source>
        <dbReference type="SAM" id="SignalP"/>
    </source>
</evidence>
<dbReference type="Proteomes" id="UP000596902">
    <property type="component" value="Unassembled WGS sequence"/>
</dbReference>
<feature type="compositionally biased region" description="Basic residues" evidence="1">
    <location>
        <begin position="195"/>
        <end position="208"/>
    </location>
</feature>
<feature type="region of interest" description="Disordered" evidence="1">
    <location>
        <begin position="79"/>
        <end position="334"/>
    </location>
</feature>
<gene>
    <name evidence="3" type="ORF">GT037_010720</name>
</gene>
<sequence>MSQRRAGQAVIIMQLSCTIMQLAMPITLATWPNSAPRIVPQPSRRSSVQHRCHVAATQRSEPEILVAMCWSFNFGFPGNKKRKSSSSSDEKKRRDRPADNALHGEGRPVAAEYSEKRSSKESSRKRRSGDSTPRSPRREREREEHRPRSQHHYEDAHRNRERRHSVLDVEVPQMYRRAPEPSSVNSSQEALLNPRPHRSQHHRRRHPKQTSQSTLRGRGAKRDPVRHSKSKKNLRPEPSRGWSLFAPSPPKTPKREHRSYQTLESSPRSQRSSRQHRSSTTTTSQTSPESLRSSANRHHRSRQHEQSASSSRQARSRTPNTAARRVPDRRFAVLAATNQALEELRQEAFAQSPPPPRRERLRRYEGVTIPTSQIPFNWDCVSSSQTSAGQGHRNGEPSSRQRRSRR</sequence>
<feature type="signal peptide" evidence="2">
    <location>
        <begin position="1"/>
        <end position="29"/>
    </location>
</feature>
<dbReference type="RefSeq" id="XP_038781537.1">
    <property type="nucleotide sequence ID" value="XM_038935767.1"/>
</dbReference>
<accession>A0A8H7AXU4</accession>
<feature type="compositionally biased region" description="Low complexity" evidence="1">
    <location>
        <begin position="278"/>
        <end position="290"/>
    </location>
</feature>
<evidence type="ECO:0000313" key="4">
    <source>
        <dbReference type="Proteomes" id="UP000596902"/>
    </source>
</evidence>
<dbReference type="GeneID" id="62208945"/>
<comment type="caution">
    <text evidence="3">The sequence shown here is derived from an EMBL/GenBank/DDBJ whole genome shotgun (WGS) entry which is preliminary data.</text>
</comment>
<keyword evidence="2" id="KW-0732">Signal</keyword>
<feature type="compositionally biased region" description="Basic and acidic residues" evidence="1">
    <location>
        <begin position="136"/>
        <end position="158"/>
    </location>
</feature>
<feature type="compositionally biased region" description="Basic and acidic residues" evidence="1">
    <location>
        <begin position="113"/>
        <end position="122"/>
    </location>
</feature>
<keyword evidence="4" id="KW-1185">Reference proteome</keyword>
<feature type="region of interest" description="Disordered" evidence="1">
    <location>
        <begin position="374"/>
        <end position="406"/>
    </location>
</feature>
<feature type="compositionally biased region" description="Low complexity" evidence="1">
    <location>
        <begin position="306"/>
        <end position="317"/>
    </location>
</feature>
<name>A0A8H7AXU4_9PLEO</name>
<protein>
    <submittedName>
        <fullName evidence="3">Uncharacterized protein</fullName>
    </submittedName>
</protein>
<reference evidence="3" key="1">
    <citation type="submission" date="2020-01" db="EMBL/GenBank/DDBJ databases">
        <authorList>
            <person name="Feng Z.H.Z."/>
        </authorList>
    </citation>
    <scope>NUCLEOTIDE SEQUENCE</scope>
    <source>
        <strain evidence="3">CBS107.38</strain>
    </source>
</reference>
<proteinExistence type="predicted"/>
<dbReference type="AlphaFoldDB" id="A0A8H7AXU4"/>
<feature type="compositionally biased region" description="Polar residues" evidence="1">
    <location>
        <begin position="374"/>
        <end position="389"/>
    </location>
</feature>